<protein>
    <submittedName>
        <fullName evidence="1">Uncharacterized protein</fullName>
    </submittedName>
</protein>
<name>I6NSR5_9CAUD</name>
<dbReference type="Proteomes" id="UP000009012">
    <property type="component" value="Segment"/>
</dbReference>
<keyword evidence="2" id="KW-1185">Reference proteome</keyword>
<organism evidence="1 2">
    <name type="scientific">Burkholderia phage vB_BceS_AH2</name>
    <dbReference type="NCBI Taxonomy" id="1133022"/>
    <lineage>
        <taxon>Viruses</taxon>
        <taxon>Duplodnaviria</taxon>
        <taxon>Heunggongvirae</taxon>
        <taxon>Uroviricota</taxon>
        <taxon>Caudoviricetes</taxon>
        <taxon>Casjensviridae</taxon>
        <taxon>Ahduovirus</taxon>
        <taxon>Ahduovirus AH2</taxon>
        <taxon>Burkholderia virus AH2</taxon>
    </lineage>
</organism>
<dbReference type="KEGG" id="vg:13405279"/>
<proteinExistence type="predicted"/>
<sequence>MKPNLSGVIDDAALTALRERNAARAKVAREALGTRYLLHPLNRVTKHLVRSGVLPFPSHRLGGI</sequence>
<dbReference type="GeneID" id="13405279"/>
<accession>I6NSR5</accession>
<reference evidence="1 2" key="1">
    <citation type="journal article" date="2012" name="BMC Genomics">
        <title>Comparative analysis of two phenotypically-similar but genomically-distinct Burkholderia cenocepacia-specific bacteriophages.</title>
        <authorList>
            <person name="Lynch K.H."/>
            <person name="Stothard P."/>
            <person name="Dennis J.J."/>
        </authorList>
    </citation>
    <scope>NUCLEOTIDE SEQUENCE [LARGE SCALE GENOMIC DNA]</scope>
</reference>
<evidence type="ECO:0000313" key="2">
    <source>
        <dbReference type="Proteomes" id="UP000009012"/>
    </source>
</evidence>
<gene>
    <name evidence="1" type="ORF">AH2_00021</name>
</gene>
<evidence type="ECO:0000313" key="1">
    <source>
        <dbReference type="EMBL" id="AEY69531.1"/>
    </source>
</evidence>
<dbReference type="EMBL" id="JN564907">
    <property type="protein sequence ID" value="AEY69531.1"/>
    <property type="molecule type" value="Genomic_DNA"/>
</dbReference>
<dbReference type="RefSeq" id="YP_006561105.1">
    <property type="nucleotide sequence ID" value="NC_018283.1"/>
</dbReference>